<dbReference type="InParanoid" id="G3IFF1"/>
<dbReference type="InterPro" id="IPR052986">
    <property type="entry name" value="VLIG_GTPase"/>
</dbReference>
<proteinExistence type="predicted"/>
<dbReference type="STRING" id="10029.G3IFF1"/>
<accession>G3IFF1</accession>
<dbReference type="PANTHER" id="PTHR14819:SF5">
    <property type="entry name" value="INTERFERON-INDUCED VERY LARGE GTPASE 1"/>
    <property type="match status" value="1"/>
</dbReference>
<dbReference type="PANTHER" id="PTHR14819">
    <property type="entry name" value="GTP-BINDING"/>
    <property type="match status" value="1"/>
</dbReference>
<sequence>MSRADFHLIYKNSVYNTQPRSEKELPFYFLQKLLMLDCGFRHLVFKNAGNSEAQNCVYPCNQENKVFDPYEELFDDRDEATDSSATESQPHIHPMDIQMAIFHCADDLARQYILSKLSICQFALPLVVPNPNTSQMEFSVWSLRQIRRSWQEAGKSPKDKSYSHKNQQMCHVATPIVSFIRVGNGLSASKSQIMNSLLSKSKHDMFFHRHCRGSHQHCLLMEGVVEISWFCPRGQGEDMFEKCVTFANLHGDAKEHTQQLSFLQEVSSLIVMLMSASEDNKENQNLVRHLC</sequence>
<evidence type="ECO:0000313" key="2">
    <source>
        <dbReference type="EMBL" id="EGW00916.1"/>
    </source>
</evidence>
<dbReference type="AlphaFoldDB" id="G3IFF1"/>
<dbReference type="Pfam" id="PF25496">
    <property type="entry name" value="URGCP"/>
    <property type="match status" value="1"/>
</dbReference>
<gene>
    <name evidence="2" type="ORF">I79_022473</name>
</gene>
<dbReference type="EMBL" id="JH002375">
    <property type="protein sequence ID" value="EGW00916.1"/>
    <property type="molecule type" value="Genomic_DNA"/>
</dbReference>
<dbReference type="InterPro" id="IPR057365">
    <property type="entry name" value="URGCP"/>
</dbReference>
<name>G3IFF1_CRIGR</name>
<protein>
    <submittedName>
        <fullName evidence="2">Interferon-induced very large GTPase 1</fullName>
    </submittedName>
</protein>
<organism evidence="2 3">
    <name type="scientific">Cricetulus griseus</name>
    <name type="common">Chinese hamster</name>
    <name type="synonym">Cricetulus barabensis griseus</name>
    <dbReference type="NCBI Taxonomy" id="10029"/>
    <lineage>
        <taxon>Eukaryota</taxon>
        <taxon>Metazoa</taxon>
        <taxon>Chordata</taxon>
        <taxon>Craniata</taxon>
        <taxon>Vertebrata</taxon>
        <taxon>Euteleostomi</taxon>
        <taxon>Mammalia</taxon>
        <taxon>Eutheria</taxon>
        <taxon>Euarchontoglires</taxon>
        <taxon>Glires</taxon>
        <taxon>Rodentia</taxon>
        <taxon>Myomorpha</taxon>
        <taxon>Muroidea</taxon>
        <taxon>Cricetidae</taxon>
        <taxon>Cricetinae</taxon>
        <taxon>Cricetulus</taxon>
    </lineage>
</organism>
<evidence type="ECO:0000259" key="1">
    <source>
        <dbReference type="Pfam" id="PF25496"/>
    </source>
</evidence>
<feature type="domain" description="Up-regulator of cell proliferation-like" evidence="1">
    <location>
        <begin position="92"/>
        <end position="289"/>
    </location>
</feature>
<dbReference type="Proteomes" id="UP000001075">
    <property type="component" value="Unassembled WGS sequence"/>
</dbReference>
<reference evidence="3" key="1">
    <citation type="journal article" date="2011" name="Nat. Biotechnol.">
        <title>The genomic sequence of the Chinese hamster ovary (CHO)-K1 cell line.</title>
        <authorList>
            <person name="Xu X."/>
            <person name="Nagarajan H."/>
            <person name="Lewis N.E."/>
            <person name="Pan S."/>
            <person name="Cai Z."/>
            <person name="Liu X."/>
            <person name="Chen W."/>
            <person name="Xie M."/>
            <person name="Wang W."/>
            <person name="Hammond S."/>
            <person name="Andersen M.R."/>
            <person name="Neff N."/>
            <person name="Passarelli B."/>
            <person name="Koh W."/>
            <person name="Fan H.C."/>
            <person name="Wang J."/>
            <person name="Gui Y."/>
            <person name="Lee K.H."/>
            <person name="Betenbaugh M.J."/>
            <person name="Quake S.R."/>
            <person name="Famili I."/>
            <person name="Palsson B.O."/>
            <person name="Wang J."/>
        </authorList>
    </citation>
    <scope>NUCLEOTIDE SEQUENCE [LARGE SCALE GENOMIC DNA]</scope>
    <source>
        <strain evidence="3">CHO K1 cell line</strain>
    </source>
</reference>
<evidence type="ECO:0000313" key="3">
    <source>
        <dbReference type="Proteomes" id="UP000001075"/>
    </source>
</evidence>